<feature type="region of interest" description="Disordered" evidence="1">
    <location>
        <begin position="59"/>
        <end position="88"/>
    </location>
</feature>
<dbReference type="Proteomes" id="UP001163846">
    <property type="component" value="Unassembled WGS sequence"/>
</dbReference>
<comment type="caution">
    <text evidence="2">The sequence shown here is derived from an EMBL/GenBank/DDBJ whole genome shotgun (WGS) entry which is preliminary data.</text>
</comment>
<dbReference type="EMBL" id="MU806012">
    <property type="protein sequence ID" value="KAJ3842230.1"/>
    <property type="molecule type" value="Genomic_DNA"/>
</dbReference>
<organism evidence="2 3">
    <name type="scientific">Lentinula raphanica</name>
    <dbReference type="NCBI Taxonomy" id="153919"/>
    <lineage>
        <taxon>Eukaryota</taxon>
        <taxon>Fungi</taxon>
        <taxon>Dikarya</taxon>
        <taxon>Basidiomycota</taxon>
        <taxon>Agaricomycotina</taxon>
        <taxon>Agaricomycetes</taxon>
        <taxon>Agaricomycetidae</taxon>
        <taxon>Agaricales</taxon>
        <taxon>Marasmiineae</taxon>
        <taxon>Omphalotaceae</taxon>
        <taxon>Lentinula</taxon>
    </lineage>
</organism>
<dbReference type="AlphaFoldDB" id="A0AA38PGJ9"/>
<gene>
    <name evidence="2" type="ORF">F5878DRAFT_409219</name>
</gene>
<evidence type="ECO:0000256" key="1">
    <source>
        <dbReference type="SAM" id="MobiDB-lite"/>
    </source>
</evidence>
<reference evidence="2" key="1">
    <citation type="submission" date="2022-08" db="EMBL/GenBank/DDBJ databases">
        <authorList>
            <consortium name="DOE Joint Genome Institute"/>
            <person name="Min B."/>
            <person name="Riley R."/>
            <person name="Sierra-Patev S."/>
            <person name="Naranjo-Ortiz M."/>
            <person name="Looney B."/>
            <person name="Konkel Z."/>
            <person name="Slot J.C."/>
            <person name="Sakamoto Y."/>
            <person name="Steenwyk J.L."/>
            <person name="Rokas A."/>
            <person name="Carro J."/>
            <person name="Camarero S."/>
            <person name="Ferreira P."/>
            <person name="Molpeceres G."/>
            <person name="Ruiz-Duenas F.J."/>
            <person name="Serrano A."/>
            <person name="Henrissat B."/>
            <person name="Drula E."/>
            <person name="Hughes K.W."/>
            <person name="Mata J.L."/>
            <person name="Ishikawa N.K."/>
            <person name="Vargas-Isla R."/>
            <person name="Ushijima S."/>
            <person name="Smith C.A."/>
            <person name="Ahrendt S."/>
            <person name="Andreopoulos W."/>
            <person name="He G."/>
            <person name="Labutti K."/>
            <person name="Lipzen A."/>
            <person name="Ng V."/>
            <person name="Sandor L."/>
            <person name="Barry K."/>
            <person name="Martinez A.T."/>
            <person name="Xiao Y."/>
            <person name="Gibbons J.G."/>
            <person name="Terashima K."/>
            <person name="Hibbett D.S."/>
            <person name="Grigoriev I.V."/>
        </authorList>
    </citation>
    <scope>NUCLEOTIDE SEQUENCE</scope>
    <source>
        <strain evidence="2">TFB9207</strain>
    </source>
</reference>
<proteinExistence type="predicted"/>
<keyword evidence="3" id="KW-1185">Reference proteome</keyword>
<accession>A0AA38PGJ9</accession>
<evidence type="ECO:0000313" key="2">
    <source>
        <dbReference type="EMBL" id="KAJ3842230.1"/>
    </source>
</evidence>
<sequence length="305" mass="35508">MFVRPWIWSSPQLKESGRKVERVMLRQLRPCFIRLQPGSSTRLVSSTCRVFEEIHTKKRVQGGGNSSQRHGDDVITQPEPRSKVSRPRPGTSMIRELLGYDKKKWNILRSCIRDNLAAARLDWSRRLRDQDKKKLAIAYHAVEQQFPETRRFENQWAVKRIAQQYWNQRKYHIRSERIASSSLDSLEGKDDFPARTIPRLDPIYKVPMSVIRTYIGYDKREWNSLRTCVRENLMAVSLDWSVPWRAQQPEKLVQAYDAVRVFTLAILSALYRRLFSLGREPLPGNPSIFSTMGCQGDGESLLGCL</sequence>
<protein>
    <submittedName>
        <fullName evidence="2">Uncharacterized protein</fullName>
    </submittedName>
</protein>
<evidence type="ECO:0000313" key="3">
    <source>
        <dbReference type="Proteomes" id="UP001163846"/>
    </source>
</evidence>
<name>A0AA38PGJ9_9AGAR</name>